<proteinExistence type="inferred from homology"/>
<evidence type="ECO:0000313" key="5">
    <source>
        <dbReference type="EMBL" id="OGY57775.1"/>
    </source>
</evidence>
<dbReference type="InterPro" id="IPR051052">
    <property type="entry name" value="Diverse_substrate_MTase"/>
</dbReference>
<dbReference type="EMBL" id="MHIU01000023">
    <property type="protein sequence ID" value="OGY57775.1"/>
    <property type="molecule type" value="Genomic_DNA"/>
</dbReference>
<feature type="domain" description="Methyltransferase type 11" evidence="4">
    <location>
        <begin position="51"/>
        <end position="143"/>
    </location>
</feature>
<evidence type="ECO:0000256" key="1">
    <source>
        <dbReference type="ARBA" id="ARBA00008361"/>
    </source>
</evidence>
<organism evidence="5 6">
    <name type="scientific">Candidatus Colwellbacteria bacterium RIFCSPHIGHO2_02_FULL_43_15</name>
    <dbReference type="NCBI Taxonomy" id="1797686"/>
    <lineage>
        <taxon>Bacteria</taxon>
        <taxon>Candidatus Colwelliibacteriota</taxon>
    </lineage>
</organism>
<evidence type="ECO:0000256" key="3">
    <source>
        <dbReference type="ARBA" id="ARBA00022679"/>
    </source>
</evidence>
<dbReference type="CDD" id="cd02440">
    <property type="entry name" value="AdoMet_MTases"/>
    <property type="match status" value="1"/>
</dbReference>
<dbReference type="Gene3D" id="3.40.50.150">
    <property type="entry name" value="Vaccinia Virus protein VP39"/>
    <property type="match status" value="1"/>
</dbReference>
<sequence>MNNSQPKDTSWDKVAGWYDDYLENNSDTYQEQVIAPNILRIVSPKKGVRILDVACGQGFFTRKFADAGAKTVGADISEELINQAKARSPKIEFHIAPANKLSFAENNSFDVVTIVLAIQNIQNIQDVFNEIHRILSLNGKLILVMNHPAFRIPKRSSWGWEEKEGLQFRRIDGYLSGSTEKILMHPGKNKSSTISYHRSLQDFFKALNKSGFAVLRLEEWISHKKSGKGTRQKAEDIARKEIPLFLMIEAKKS</sequence>
<evidence type="ECO:0000256" key="2">
    <source>
        <dbReference type="ARBA" id="ARBA00022603"/>
    </source>
</evidence>
<gene>
    <name evidence="5" type="ORF">A3D47_02475</name>
</gene>
<dbReference type="GO" id="GO:0032259">
    <property type="term" value="P:methylation"/>
    <property type="evidence" value="ECO:0007669"/>
    <property type="project" value="UniProtKB-KW"/>
</dbReference>
<dbReference type="InterPro" id="IPR029063">
    <property type="entry name" value="SAM-dependent_MTases_sf"/>
</dbReference>
<evidence type="ECO:0000313" key="6">
    <source>
        <dbReference type="Proteomes" id="UP000178651"/>
    </source>
</evidence>
<evidence type="ECO:0000259" key="4">
    <source>
        <dbReference type="Pfam" id="PF08241"/>
    </source>
</evidence>
<name>A0A1G1YZH2_9BACT</name>
<dbReference type="PANTHER" id="PTHR44942">
    <property type="entry name" value="METHYLTRANSF_11 DOMAIN-CONTAINING PROTEIN"/>
    <property type="match status" value="1"/>
</dbReference>
<keyword evidence="2" id="KW-0489">Methyltransferase</keyword>
<dbReference type="Proteomes" id="UP000178651">
    <property type="component" value="Unassembled WGS sequence"/>
</dbReference>
<dbReference type="GO" id="GO:0008757">
    <property type="term" value="F:S-adenosylmethionine-dependent methyltransferase activity"/>
    <property type="evidence" value="ECO:0007669"/>
    <property type="project" value="InterPro"/>
</dbReference>
<dbReference type="InterPro" id="IPR013216">
    <property type="entry name" value="Methyltransf_11"/>
</dbReference>
<protein>
    <recommendedName>
        <fullName evidence="4">Methyltransferase type 11 domain-containing protein</fullName>
    </recommendedName>
</protein>
<keyword evidence="3" id="KW-0808">Transferase</keyword>
<dbReference type="Pfam" id="PF08241">
    <property type="entry name" value="Methyltransf_11"/>
    <property type="match status" value="1"/>
</dbReference>
<comment type="caution">
    <text evidence="5">The sequence shown here is derived from an EMBL/GenBank/DDBJ whole genome shotgun (WGS) entry which is preliminary data.</text>
</comment>
<accession>A0A1G1YZH2</accession>
<dbReference type="AlphaFoldDB" id="A0A1G1YZH2"/>
<reference evidence="5 6" key="1">
    <citation type="journal article" date="2016" name="Nat. Commun.">
        <title>Thousands of microbial genomes shed light on interconnected biogeochemical processes in an aquifer system.</title>
        <authorList>
            <person name="Anantharaman K."/>
            <person name="Brown C.T."/>
            <person name="Hug L.A."/>
            <person name="Sharon I."/>
            <person name="Castelle C.J."/>
            <person name="Probst A.J."/>
            <person name="Thomas B.C."/>
            <person name="Singh A."/>
            <person name="Wilkins M.J."/>
            <person name="Karaoz U."/>
            <person name="Brodie E.L."/>
            <person name="Williams K.H."/>
            <person name="Hubbard S.S."/>
            <person name="Banfield J.F."/>
        </authorList>
    </citation>
    <scope>NUCLEOTIDE SEQUENCE [LARGE SCALE GENOMIC DNA]</scope>
</reference>
<comment type="similarity">
    <text evidence="1">Belongs to the methyltransferase superfamily.</text>
</comment>
<dbReference type="SUPFAM" id="SSF53335">
    <property type="entry name" value="S-adenosyl-L-methionine-dependent methyltransferases"/>
    <property type="match status" value="1"/>
</dbReference>
<dbReference type="PANTHER" id="PTHR44942:SF4">
    <property type="entry name" value="METHYLTRANSFERASE TYPE 11 DOMAIN-CONTAINING PROTEIN"/>
    <property type="match status" value="1"/>
</dbReference>